<organism evidence="2 3">
    <name type="scientific">Deinococcus hohokamensis</name>
    <dbReference type="NCBI Taxonomy" id="309883"/>
    <lineage>
        <taxon>Bacteria</taxon>
        <taxon>Thermotogati</taxon>
        <taxon>Deinococcota</taxon>
        <taxon>Deinococci</taxon>
        <taxon>Deinococcales</taxon>
        <taxon>Deinococcaceae</taxon>
        <taxon>Deinococcus</taxon>
    </lineage>
</organism>
<protein>
    <submittedName>
        <fullName evidence="2">Nuclear transport factor 2 family protein</fullName>
    </submittedName>
</protein>
<dbReference type="EMBL" id="JBHSEI010000016">
    <property type="protein sequence ID" value="MFC4640409.1"/>
    <property type="molecule type" value="Genomic_DNA"/>
</dbReference>
<dbReference type="InterPro" id="IPR037401">
    <property type="entry name" value="SnoaL-like"/>
</dbReference>
<proteinExistence type="predicted"/>
<reference evidence="3" key="1">
    <citation type="journal article" date="2019" name="Int. J. Syst. Evol. Microbiol.">
        <title>The Global Catalogue of Microorganisms (GCM) 10K type strain sequencing project: providing services to taxonomists for standard genome sequencing and annotation.</title>
        <authorList>
            <consortium name="The Broad Institute Genomics Platform"/>
            <consortium name="The Broad Institute Genome Sequencing Center for Infectious Disease"/>
            <person name="Wu L."/>
            <person name="Ma J."/>
        </authorList>
    </citation>
    <scope>NUCLEOTIDE SEQUENCE [LARGE SCALE GENOMIC DNA]</scope>
    <source>
        <strain evidence="3">CCUG 55995</strain>
    </source>
</reference>
<dbReference type="SUPFAM" id="SSF54427">
    <property type="entry name" value="NTF2-like"/>
    <property type="match status" value="1"/>
</dbReference>
<dbReference type="Gene3D" id="3.10.450.50">
    <property type="match status" value="1"/>
</dbReference>
<dbReference type="InterPro" id="IPR032710">
    <property type="entry name" value="NTF2-like_dom_sf"/>
</dbReference>
<accession>A0ABV9IDI2</accession>
<dbReference type="Proteomes" id="UP001595952">
    <property type="component" value="Unassembled WGS sequence"/>
</dbReference>
<evidence type="ECO:0000259" key="1">
    <source>
        <dbReference type="Pfam" id="PF12680"/>
    </source>
</evidence>
<comment type="caution">
    <text evidence="2">The sequence shown here is derived from an EMBL/GenBank/DDBJ whole genome shotgun (WGS) entry which is preliminary data.</text>
</comment>
<evidence type="ECO:0000313" key="2">
    <source>
        <dbReference type="EMBL" id="MFC4640409.1"/>
    </source>
</evidence>
<name>A0ABV9IDI2_9DEIO</name>
<gene>
    <name evidence="2" type="ORF">ACFO0D_18930</name>
</gene>
<sequence length="119" mass="13266">MSTNSDLVREALTALFIHRDVSALDRYWASDYVQHNPQMGDGTEGLRGPLPEGFKYEMGAIAGEGDMVFVHGRYTGYAPTPLIAVDIFRVVDGKLAEHWDVLQPEEPQTASGRPMFEPR</sequence>
<feature type="domain" description="SnoaL-like" evidence="1">
    <location>
        <begin position="12"/>
        <end position="98"/>
    </location>
</feature>
<dbReference type="Pfam" id="PF12680">
    <property type="entry name" value="SnoaL_2"/>
    <property type="match status" value="1"/>
</dbReference>
<evidence type="ECO:0000313" key="3">
    <source>
        <dbReference type="Proteomes" id="UP001595952"/>
    </source>
</evidence>
<dbReference type="RefSeq" id="WP_380063393.1">
    <property type="nucleotide sequence ID" value="NZ_JBHSEI010000016.1"/>
</dbReference>
<keyword evidence="3" id="KW-1185">Reference proteome</keyword>